<organism evidence="1">
    <name type="scientific">Aegilops tauschii</name>
    <name type="common">Tausch's goatgrass</name>
    <name type="synonym">Aegilops squarrosa</name>
    <dbReference type="NCBI Taxonomy" id="37682"/>
    <lineage>
        <taxon>Eukaryota</taxon>
        <taxon>Viridiplantae</taxon>
        <taxon>Streptophyta</taxon>
        <taxon>Embryophyta</taxon>
        <taxon>Tracheophyta</taxon>
        <taxon>Spermatophyta</taxon>
        <taxon>Magnoliopsida</taxon>
        <taxon>Liliopsida</taxon>
        <taxon>Poales</taxon>
        <taxon>Poaceae</taxon>
        <taxon>BOP clade</taxon>
        <taxon>Pooideae</taxon>
        <taxon>Triticodae</taxon>
        <taxon>Triticeae</taxon>
        <taxon>Triticinae</taxon>
        <taxon>Aegilops</taxon>
    </lineage>
</organism>
<protein>
    <submittedName>
        <fullName evidence="1">Uncharacterized protein</fullName>
    </submittedName>
</protein>
<reference evidence="1" key="1">
    <citation type="submission" date="2015-06" db="UniProtKB">
        <authorList>
            <consortium name="EnsemblPlants"/>
        </authorList>
    </citation>
    <scope>IDENTIFICATION</scope>
</reference>
<evidence type="ECO:0000313" key="1">
    <source>
        <dbReference type="EnsemblPlants" id="EMT14939"/>
    </source>
</evidence>
<accession>N1QW09</accession>
<dbReference type="AlphaFoldDB" id="N1QW09"/>
<name>N1QW09_AEGTA</name>
<dbReference type="EnsemblPlants" id="EMT14939">
    <property type="protein sequence ID" value="EMT14939"/>
    <property type="gene ID" value="F775_22990"/>
</dbReference>
<sequence>MAILPMGMGTRGYRTHMGRVDFPTGDALLWGKHNHQLCQFETKSPQNPATKHNHQLCRFCQVASWISIYGCRKVVDSSANGENARKVAGLGGYLLQIMYQTAAGAAMLTNTVFWGIICPALLIHHYSDLDFVAVLIPGLVVQVCTSVVCCGWGDANSVLLGFRAGDQEVEEAPEAVAVCPSSRDSLAWPFPAVAFCCSSCRVKL</sequence>
<proteinExistence type="predicted"/>